<dbReference type="SUPFAM" id="SSF158472">
    <property type="entry name" value="HAMP domain-like"/>
    <property type="match status" value="1"/>
</dbReference>
<dbReference type="InterPro" id="IPR029787">
    <property type="entry name" value="Nucleotide_cyclase"/>
</dbReference>
<reference evidence="10 11" key="1">
    <citation type="submission" date="2024-09" db="EMBL/GenBank/DDBJ databases">
        <authorList>
            <person name="Sun Q."/>
            <person name="Mori K."/>
        </authorList>
    </citation>
    <scope>NUCLEOTIDE SEQUENCE [LARGE SCALE GENOMIC DNA]</scope>
    <source>
        <strain evidence="10 11">CCM 7957</strain>
    </source>
</reference>
<dbReference type="Pfam" id="PF00211">
    <property type="entry name" value="Guanylate_cyc"/>
    <property type="match status" value="1"/>
</dbReference>
<proteinExistence type="inferred from homology"/>
<dbReference type="InterPro" id="IPR050697">
    <property type="entry name" value="Adenylyl/Guanylyl_Cyclase_3/4"/>
</dbReference>
<evidence type="ECO:0000256" key="4">
    <source>
        <dbReference type="ARBA" id="ARBA00022692"/>
    </source>
</evidence>
<evidence type="ECO:0000256" key="2">
    <source>
        <dbReference type="ARBA" id="ARBA00005381"/>
    </source>
</evidence>
<evidence type="ECO:0000256" key="5">
    <source>
        <dbReference type="ARBA" id="ARBA00022989"/>
    </source>
</evidence>
<dbReference type="PANTHER" id="PTHR43081">
    <property type="entry name" value="ADENYLATE CYCLASE, TERMINAL-DIFFERENTIATION SPECIFIC-RELATED"/>
    <property type="match status" value="1"/>
</dbReference>
<protein>
    <submittedName>
        <fullName evidence="10">Adenylate/guanylate cyclase domain-containing protein</fullName>
    </submittedName>
</protein>
<keyword evidence="5 7" id="KW-1133">Transmembrane helix</keyword>
<dbReference type="PROSITE" id="PS50885">
    <property type="entry name" value="HAMP"/>
    <property type="match status" value="1"/>
</dbReference>
<dbReference type="EMBL" id="JBHLWV010000016">
    <property type="protein sequence ID" value="MFC0314456.1"/>
    <property type="molecule type" value="Genomic_DNA"/>
</dbReference>
<feature type="domain" description="HAMP" evidence="9">
    <location>
        <begin position="289"/>
        <end position="341"/>
    </location>
</feature>
<name>A0ABV6H6T2_9ACTN</name>
<dbReference type="Proteomes" id="UP001589783">
    <property type="component" value="Unassembled WGS sequence"/>
</dbReference>
<feature type="transmembrane region" description="Helical" evidence="7">
    <location>
        <begin position="156"/>
        <end position="173"/>
    </location>
</feature>
<keyword evidence="4 7" id="KW-0812">Transmembrane</keyword>
<comment type="similarity">
    <text evidence="2">Belongs to the adenylyl cyclase class-3 family.</text>
</comment>
<evidence type="ECO:0000256" key="3">
    <source>
        <dbReference type="ARBA" id="ARBA00022475"/>
    </source>
</evidence>
<dbReference type="RefSeq" id="WP_382362257.1">
    <property type="nucleotide sequence ID" value="NZ_JBHLWV010000016.1"/>
</dbReference>
<evidence type="ECO:0000256" key="7">
    <source>
        <dbReference type="SAM" id="Phobius"/>
    </source>
</evidence>
<keyword evidence="11" id="KW-1185">Reference proteome</keyword>
<dbReference type="CDD" id="cd06225">
    <property type="entry name" value="HAMP"/>
    <property type="match status" value="1"/>
</dbReference>
<dbReference type="SMART" id="SM00304">
    <property type="entry name" value="HAMP"/>
    <property type="match status" value="1"/>
</dbReference>
<dbReference type="PROSITE" id="PS50125">
    <property type="entry name" value="GUANYLATE_CYCLASE_2"/>
    <property type="match status" value="1"/>
</dbReference>
<feature type="transmembrane region" description="Helical" evidence="7">
    <location>
        <begin position="232"/>
        <end position="251"/>
    </location>
</feature>
<evidence type="ECO:0000259" key="8">
    <source>
        <dbReference type="PROSITE" id="PS50125"/>
    </source>
</evidence>
<organism evidence="10 11">
    <name type="scientific">Gordonia phosphorivorans</name>
    <dbReference type="NCBI Taxonomy" id="1056982"/>
    <lineage>
        <taxon>Bacteria</taxon>
        <taxon>Bacillati</taxon>
        <taxon>Actinomycetota</taxon>
        <taxon>Actinomycetes</taxon>
        <taxon>Mycobacteriales</taxon>
        <taxon>Gordoniaceae</taxon>
        <taxon>Gordonia</taxon>
    </lineage>
</organism>
<evidence type="ECO:0000313" key="10">
    <source>
        <dbReference type="EMBL" id="MFC0314456.1"/>
    </source>
</evidence>
<feature type="transmembrane region" description="Helical" evidence="7">
    <location>
        <begin position="271"/>
        <end position="292"/>
    </location>
</feature>
<feature type="transmembrane region" description="Helical" evidence="7">
    <location>
        <begin position="62"/>
        <end position="89"/>
    </location>
</feature>
<feature type="domain" description="Guanylate cyclase" evidence="8">
    <location>
        <begin position="373"/>
        <end position="496"/>
    </location>
</feature>
<dbReference type="SMART" id="SM00044">
    <property type="entry name" value="CYCc"/>
    <property type="match status" value="1"/>
</dbReference>
<dbReference type="SUPFAM" id="SSF55073">
    <property type="entry name" value="Nucleotide cyclase"/>
    <property type="match status" value="1"/>
</dbReference>
<evidence type="ECO:0000313" key="11">
    <source>
        <dbReference type="Proteomes" id="UP001589783"/>
    </source>
</evidence>
<feature type="transmembrane region" description="Helical" evidence="7">
    <location>
        <begin position="109"/>
        <end position="127"/>
    </location>
</feature>
<evidence type="ECO:0000256" key="6">
    <source>
        <dbReference type="ARBA" id="ARBA00023136"/>
    </source>
</evidence>
<sequence>MPIQRSRKALHAFADRLDTLGPRHWVTSILSEVGSPVEREQWLAADWQALDSDVRRRLVDRAAVVAFLFGVFSKLIIGLETFALVLLAFNGGRITLDSGASHPDFFDMLIAAVVGTAASTVAAVLMVRPHFTWFIAGAPADPAQRRAVARIPIRQVGADLIGWAVSFGTYAFIADVSDFFLAIVGGAFALAAITSCSLTYLIAETATRPLAILALRGTSEARVVHGVRERMVVVWGVSAAVPMIGLITINAGRWAGWLPPAAGPLDWTSVALALVALSSGLSIVMLVGRAIADPLTEMRKVIEAASDGDFGRRVAVYDSSELGILQTGLNDLLDGLAERERIRALFSKHVGDRVAELAISHRGEMVGTNTDVAVIFVDLTGSTAFASQRDPQETAAVLNVFFSVVAEVVAEYDGLINKFEGDAALVVFGAPTALADAAGAALAAARELGDRLGEKVPLEWGMGIGYGTVFAGNIGAANRYEYTVIGDSVNEAARLSDRAKEGRLPIYASGAAVAAADPDEAHHWQPLERVMLRGRKDHTEVFVPTALANRAEPPTLGSVLSEMMKLPSRRGR</sequence>
<dbReference type="PANTHER" id="PTHR43081:SF17">
    <property type="entry name" value="BLL5647 PROTEIN"/>
    <property type="match status" value="1"/>
</dbReference>
<dbReference type="Gene3D" id="3.30.70.1230">
    <property type="entry name" value="Nucleotide cyclase"/>
    <property type="match status" value="1"/>
</dbReference>
<dbReference type="Pfam" id="PF00672">
    <property type="entry name" value="HAMP"/>
    <property type="match status" value="1"/>
</dbReference>
<evidence type="ECO:0000259" key="9">
    <source>
        <dbReference type="PROSITE" id="PS50885"/>
    </source>
</evidence>
<dbReference type="InterPro" id="IPR001054">
    <property type="entry name" value="A/G_cyclase"/>
</dbReference>
<gene>
    <name evidence="10" type="ORF">ACFFJD_06260</name>
</gene>
<dbReference type="CDD" id="cd07302">
    <property type="entry name" value="CHD"/>
    <property type="match status" value="1"/>
</dbReference>
<comment type="caution">
    <text evidence="10">The sequence shown here is derived from an EMBL/GenBank/DDBJ whole genome shotgun (WGS) entry which is preliminary data.</text>
</comment>
<feature type="transmembrane region" description="Helical" evidence="7">
    <location>
        <begin position="179"/>
        <end position="203"/>
    </location>
</feature>
<dbReference type="Gene3D" id="6.10.340.10">
    <property type="match status" value="1"/>
</dbReference>
<evidence type="ECO:0000256" key="1">
    <source>
        <dbReference type="ARBA" id="ARBA00004651"/>
    </source>
</evidence>
<keyword evidence="6 7" id="KW-0472">Membrane</keyword>
<dbReference type="InterPro" id="IPR003660">
    <property type="entry name" value="HAMP_dom"/>
</dbReference>
<comment type="subcellular location">
    <subcellularLocation>
        <location evidence="1">Cell membrane</location>
        <topology evidence="1">Multi-pass membrane protein</topology>
    </subcellularLocation>
</comment>
<accession>A0ABV6H6T2</accession>
<keyword evidence="3" id="KW-1003">Cell membrane</keyword>